<comment type="catalytic activity">
    <reaction evidence="2">
        <text>1-(5-phospho-beta-D-ribosyl)-ATP + H2O = 1-(5-phospho-beta-D-ribosyl)-5'-AMP + diphosphate + H(+)</text>
        <dbReference type="Rhea" id="RHEA:22828"/>
        <dbReference type="ChEBI" id="CHEBI:15377"/>
        <dbReference type="ChEBI" id="CHEBI:15378"/>
        <dbReference type="ChEBI" id="CHEBI:33019"/>
        <dbReference type="ChEBI" id="CHEBI:59457"/>
        <dbReference type="ChEBI" id="CHEBI:73183"/>
        <dbReference type="EC" id="3.6.1.31"/>
    </reaction>
</comment>
<feature type="domain" description="Phosphoribosyl-AMP cyclohydrolase" evidence="13">
    <location>
        <begin position="31"/>
        <end position="103"/>
    </location>
</feature>
<dbReference type="GO" id="GO:0004635">
    <property type="term" value="F:phosphoribosyl-AMP cyclohydrolase activity"/>
    <property type="evidence" value="ECO:0007669"/>
    <property type="project" value="UniProtKB-EC"/>
</dbReference>
<evidence type="ECO:0000256" key="4">
    <source>
        <dbReference type="ARBA" id="ARBA00005204"/>
    </source>
</evidence>
<evidence type="ECO:0000259" key="13">
    <source>
        <dbReference type="Pfam" id="PF01502"/>
    </source>
</evidence>
<keyword evidence="12" id="KW-0368">Histidine biosynthesis</keyword>
<dbReference type="EMBL" id="PEWV01000010">
    <property type="protein sequence ID" value="PIU42335.1"/>
    <property type="molecule type" value="Genomic_DNA"/>
</dbReference>
<dbReference type="AlphaFoldDB" id="A0A2J0KVA9"/>
<evidence type="ECO:0000313" key="15">
    <source>
        <dbReference type="Proteomes" id="UP000230052"/>
    </source>
</evidence>
<evidence type="ECO:0000256" key="2">
    <source>
        <dbReference type="ARBA" id="ARBA00001460"/>
    </source>
</evidence>
<dbReference type="Pfam" id="PF01502">
    <property type="entry name" value="PRA-CH"/>
    <property type="match status" value="1"/>
</dbReference>
<keyword evidence="10" id="KW-0028">Amino-acid biosynthesis</keyword>
<keyword evidence="11 14" id="KW-0378">Hydrolase</keyword>
<dbReference type="PANTHER" id="PTHR42945:SF1">
    <property type="entry name" value="HISTIDINE BIOSYNTHESIS BIFUNCTIONAL PROTEIN HIS7"/>
    <property type="match status" value="1"/>
</dbReference>
<sequence length="127" mass="14883">MENLFNKLHFNASGLIPAIIQDAKTKQVLTLCYMNREALSKTLKEGKIFVFRRSLNRLMVKGETSGHFQFVKEIYVDCHENSLLFKVVQKVAACHKGYFSCYFTKINENREFEIVGKKVFEPRKERK</sequence>
<evidence type="ECO:0000256" key="11">
    <source>
        <dbReference type="ARBA" id="ARBA00022801"/>
    </source>
</evidence>
<comment type="catalytic activity">
    <reaction evidence="1">
        <text>1-(5-phospho-beta-D-ribosyl)-5'-AMP + H2O = 1-(5-phospho-beta-D-ribosyl)-5-[(5-phospho-beta-D-ribosylamino)methylideneamino]imidazole-4-carboxamide</text>
        <dbReference type="Rhea" id="RHEA:20049"/>
        <dbReference type="ChEBI" id="CHEBI:15377"/>
        <dbReference type="ChEBI" id="CHEBI:58435"/>
        <dbReference type="ChEBI" id="CHEBI:59457"/>
        <dbReference type="EC" id="3.5.4.19"/>
    </reaction>
</comment>
<dbReference type="InterPro" id="IPR038019">
    <property type="entry name" value="PRib_AMP_CycHydrolase_sf"/>
</dbReference>
<evidence type="ECO:0000256" key="7">
    <source>
        <dbReference type="ARBA" id="ARBA00012414"/>
    </source>
</evidence>
<dbReference type="Gene3D" id="3.10.20.810">
    <property type="entry name" value="Phosphoribosyl-AMP cyclohydrolase"/>
    <property type="match status" value="1"/>
</dbReference>
<organism evidence="14 15">
    <name type="scientific">Candidatus Aquitaenariimonas noxiae</name>
    <dbReference type="NCBI Taxonomy" id="1974741"/>
    <lineage>
        <taxon>Bacteria</taxon>
        <taxon>Pseudomonadati</taxon>
        <taxon>Candidatus Omnitrophota</taxon>
        <taxon>Candidatus Aquitaenariimonas</taxon>
    </lineage>
</organism>
<dbReference type="EC" id="3.5.4.19" evidence="8"/>
<dbReference type="PANTHER" id="PTHR42945">
    <property type="entry name" value="HISTIDINE BIOSYNTHESIS BIFUNCTIONAL PROTEIN"/>
    <property type="match status" value="1"/>
</dbReference>
<dbReference type="Proteomes" id="UP000230052">
    <property type="component" value="Unassembled WGS sequence"/>
</dbReference>
<evidence type="ECO:0000256" key="9">
    <source>
        <dbReference type="ARBA" id="ARBA00017720"/>
    </source>
</evidence>
<evidence type="ECO:0000256" key="5">
    <source>
        <dbReference type="ARBA" id="ARBA00007731"/>
    </source>
</evidence>
<accession>A0A2J0KVA9</accession>
<gene>
    <name evidence="14" type="ORF">COS99_00800</name>
</gene>
<protein>
    <recommendedName>
        <fullName evidence="9">Histidine biosynthesis bifunctional protein HisIE</fullName>
        <ecNumber evidence="8">3.5.4.19</ecNumber>
        <ecNumber evidence="7">3.6.1.31</ecNumber>
    </recommendedName>
</protein>
<proteinExistence type="inferred from homology"/>
<evidence type="ECO:0000256" key="1">
    <source>
        <dbReference type="ARBA" id="ARBA00000024"/>
    </source>
</evidence>
<reference evidence="14 15" key="1">
    <citation type="submission" date="2017-09" db="EMBL/GenBank/DDBJ databases">
        <title>Depth-based differentiation of microbial function through sediment-hosted aquifers and enrichment of novel symbionts in the deep terrestrial subsurface.</title>
        <authorList>
            <person name="Probst A.J."/>
            <person name="Ladd B."/>
            <person name="Jarett J.K."/>
            <person name="Geller-Mcgrath D.E."/>
            <person name="Sieber C.M."/>
            <person name="Emerson J.B."/>
            <person name="Anantharaman K."/>
            <person name="Thomas B.C."/>
            <person name="Malmstrom R."/>
            <person name="Stieglmeier M."/>
            <person name="Klingl A."/>
            <person name="Woyke T."/>
            <person name="Ryan C.M."/>
            <person name="Banfield J.F."/>
        </authorList>
    </citation>
    <scope>NUCLEOTIDE SEQUENCE [LARGE SCALE GENOMIC DNA]</scope>
    <source>
        <strain evidence="14">CG07_land_8_20_14_0_80_42_15</strain>
    </source>
</reference>
<name>A0A2J0KVA9_9BACT</name>
<dbReference type="GO" id="GO:0000105">
    <property type="term" value="P:L-histidine biosynthetic process"/>
    <property type="evidence" value="ECO:0007669"/>
    <property type="project" value="UniProtKB-UniPathway"/>
</dbReference>
<dbReference type="InterPro" id="IPR002496">
    <property type="entry name" value="PRib_AMP_CycHydrolase_dom"/>
</dbReference>
<dbReference type="SUPFAM" id="SSF141734">
    <property type="entry name" value="HisI-like"/>
    <property type="match status" value="1"/>
</dbReference>
<dbReference type="UniPathway" id="UPA00031">
    <property type="reaction ID" value="UER00008"/>
</dbReference>
<evidence type="ECO:0000256" key="10">
    <source>
        <dbReference type="ARBA" id="ARBA00022605"/>
    </source>
</evidence>
<comment type="pathway">
    <text evidence="3">Amino-acid biosynthesis; L-histidine biosynthesis; L-histidine from 5-phospho-alpha-D-ribose 1-diphosphate: step 3/9.</text>
</comment>
<comment type="similarity">
    <text evidence="5">In the C-terminal section; belongs to the PRA-PH family.</text>
</comment>
<evidence type="ECO:0000256" key="3">
    <source>
        <dbReference type="ARBA" id="ARBA00005169"/>
    </source>
</evidence>
<evidence type="ECO:0000256" key="8">
    <source>
        <dbReference type="ARBA" id="ARBA00012721"/>
    </source>
</evidence>
<comment type="caution">
    <text evidence="14">The sequence shown here is derived from an EMBL/GenBank/DDBJ whole genome shotgun (WGS) entry which is preliminary data.</text>
</comment>
<evidence type="ECO:0000313" key="14">
    <source>
        <dbReference type="EMBL" id="PIU42335.1"/>
    </source>
</evidence>
<dbReference type="EC" id="3.6.1.31" evidence="7"/>
<dbReference type="FunFam" id="3.10.20.810:FF:000001">
    <property type="entry name" value="Histidine biosynthesis bifunctional protein HisIE"/>
    <property type="match status" value="1"/>
</dbReference>
<evidence type="ECO:0000256" key="12">
    <source>
        <dbReference type="ARBA" id="ARBA00023102"/>
    </source>
</evidence>
<evidence type="ECO:0000256" key="6">
    <source>
        <dbReference type="ARBA" id="ARBA00008299"/>
    </source>
</evidence>
<comment type="similarity">
    <text evidence="6">In the N-terminal section; belongs to the PRA-CH family.</text>
</comment>
<dbReference type="GO" id="GO:0004636">
    <property type="term" value="F:phosphoribosyl-ATP diphosphatase activity"/>
    <property type="evidence" value="ECO:0007669"/>
    <property type="project" value="UniProtKB-EC"/>
</dbReference>
<comment type="pathway">
    <text evidence="4">Amino-acid biosynthesis; L-histidine biosynthesis; L-histidine from 5-phospho-alpha-D-ribose 1-diphosphate: step 2/9.</text>
</comment>